<gene>
    <name evidence="3" type="ORF">I41_45550</name>
</gene>
<dbReference type="SUPFAM" id="SSF52266">
    <property type="entry name" value="SGNH hydrolase"/>
    <property type="match status" value="1"/>
</dbReference>
<dbReference type="PANTHER" id="PTHR30383:SF5">
    <property type="entry name" value="SGNH HYDROLASE-TYPE ESTERASE DOMAIN-CONTAINING PROTEIN"/>
    <property type="match status" value="1"/>
</dbReference>
<dbReference type="Proteomes" id="UP000317909">
    <property type="component" value="Chromosome"/>
</dbReference>
<dbReference type="EMBL" id="CP036339">
    <property type="protein sequence ID" value="QDT75345.1"/>
    <property type="molecule type" value="Genomic_DNA"/>
</dbReference>
<keyword evidence="4" id="KW-1185">Reference proteome</keyword>
<sequence length="248" mass="27836" precursor="true">MSFSRFAATSALFLLMLAPRLASAQTASAEKPKPAEAKSAPPVDLGALFRMHWTNRTNAFRMQNEQLQFAVLLGDSITEGFEVAKYFPGRRVLNRGIGADVIGNDLPTEDNRGVLKRLDESVFNCSATDVFLMIGINDLGSGRSPETMEQGYREILQRIKTETPRVRVHVQSVLPTRDNYAKHNANVVDFNGRLKNLAEEFGYDYLDIHALMVDDKGELKIDYTGDGLHLNEAAYKVWLAEVERVLKW</sequence>
<keyword evidence="1" id="KW-0732">Signal</keyword>
<feature type="chain" id="PRO_5021968884" evidence="1">
    <location>
        <begin position="25"/>
        <end position="248"/>
    </location>
</feature>
<evidence type="ECO:0000256" key="1">
    <source>
        <dbReference type="SAM" id="SignalP"/>
    </source>
</evidence>
<dbReference type="Gene3D" id="3.40.50.1110">
    <property type="entry name" value="SGNH hydrolase"/>
    <property type="match status" value="1"/>
</dbReference>
<dbReference type="Pfam" id="PF13472">
    <property type="entry name" value="Lipase_GDSL_2"/>
    <property type="match status" value="1"/>
</dbReference>
<dbReference type="InterPro" id="IPR036514">
    <property type="entry name" value="SGNH_hydro_sf"/>
</dbReference>
<dbReference type="GO" id="GO:0004622">
    <property type="term" value="F:phosphatidylcholine lysophospholipase activity"/>
    <property type="evidence" value="ECO:0007669"/>
    <property type="project" value="TreeGrafter"/>
</dbReference>
<keyword evidence="3" id="KW-0378">Hydrolase</keyword>
<dbReference type="InterPro" id="IPR051532">
    <property type="entry name" value="Ester_Hydrolysis_Enzymes"/>
</dbReference>
<evidence type="ECO:0000313" key="3">
    <source>
        <dbReference type="EMBL" id="QDT75345.1"/>
    </source>
</evidence>
<evidence type="ECO:0000259" key="2">
    <source>
        <dbReference type="Pfam" id="PF13472"/>
    </source>
</evidence>
<proteinExistence type="predicted"/>
<protein>
    <submittedName>
        <fullName evidence="3">GDSL-like Lipase/Acylhydrolase</fullName>
    </submittedName>
</protein>
<name>A0A517U415_9BACT</name>
<evidence type="ECO:0000313" key="4">
    <source>
        <dbReference type="Proteomes" id="UP000317909"/>
    </source>
</evidence>
<feature type="signal peptide" evidence="1">
    <location>
        <begin position="1"/>
        <end position="24"/>
    </location>
</feature>
<dbReference type="InterPro" id="IPR013830">
    <property type="entry name" value="SGNH_hydro"/>
</dbReference>
<organism evidence="3 4">
    <name type="scientific">Lacipirellula limnantheis</name>
    <dbReference type="NCBI Taxonomy" id="2528024"/>
    <lineage>
        <taxon>Bacteria</taxon>
        <taxon>Pseudomonadati</taxon>
        <taxon>Planctomycetota</taxon>
        <taxon>Planctomycetia</taxon>
        <taxon>Pirellulales</taxon>
        <taxon>Lacipirellulaceae</taxon>
        <taxon>Lacipirellula</taxon>
    </lineage>
</organism>
<dbReference type="PANTHER" id="PTHR30383">
    <property type="entry name" value="THIOESTERASE 1/PROTEASE 1/LYSOPHOSPHOLIPASE L1"/>
    <property type="match status" value="1"/>
</dbReference>
<accession>A0A517U415</accession>
<reference evidence="3 4" key="1">
    <citation type="submission" date="2019-02" db="EMBL/GenBank/DDBJ databases">
        <title>Deep-cultivation of Planctomycetes and their phenomic and genomic characterization uncovers novel biology.</title>
        <authorList>
            <person name="Wiegand S."/>
            <person name="Jogler M."/>
            <person name="Boedeker C."/>
            <person name="Pinto D."/>
            <person name="Vollmers J."/>
            <person name="Rivas-Marin E."/>
            <person name="Kohn T."/>
            <person name="Peeters S.H."/>
            <person name="Heuer A."/>
            <person name="Rast P."/>
            <person name="Oberbeckmann S."/>
            <person name="Bunk B."/>
            <person name="Jeske O."/>
            <person name="Meyerdierks A."/>
            <person name="Storesund J.E."/>
            <person name="Kallscheuer N."/>
            <person name="Luecker S."/>
            <person name="Lage O.M."/>
            <person name="Pohl T."/>
            <person name="Merkel B.J."/>
            <person name="Hornburger P."/>
            <person name="Mueller R.-W."/>
            <person name="Bruemmer F."/>
            <person name="Labrenz M."/>
            <person name="Spormann A.M."/>
            <person name="Op den Camp H."/>
            <person name="Overmann J."/>
            <person name="Amann R."/>
            <person name="Jetten M.S.M."/>
            <person name="Mascher T."/>
            <person name="Medema M.H."/>
            <person name="Devos D.P."/>
            <person name="Kaster A.-K."/>
            <person name="Ovreas L."/>
            <person name="Rohde M."/>
            <person name="Galperin M.Y."/>
            <person name="Jogler C."/>
        </authorList>
    </citation>
    <scope>NUCLEOTIDE SEQUENCE [LARGE SCALE GENOMIC DNA]</scope>
    <source>
        <strain evidence="3 4">I41</strain>
    </source>
</reference>
<dbReference type="KEGG" id="llh:I41_45550"/>
<dbReference type="RefSeq" id="WP_168207082.1">
    <property type="nucleotide sequence ID" value="NZ_CP036339.1"/>
</dbReference>
<dbReference type="AlphaFoldDB" id="A0A517U415"/>
<feature type="domain" description="SGNH hydrolase-type esterase" evidence="2">
    <location>
        <begin position="72"/>
        <end position="236"/>
    </location>
</feature>